<keyword evidence="1" id="KW-0560">Oxidoreductase</keyword>
<proteinExistence type="predicted"/>
<dbReference type="InterPro" id="IPR000960">
    <property type="entry name" value="Flavin_mOase"/>
</dbReference>
<evidence type="ECO:0000313" key="2">
    <source>
        <dbReference type="EMBL" id="MDQ0116163.1"/>
    </source>
</evidence>
<name>A0ABT9U9A3_PAEHA</name>
<dbReference type="EMBL" id="JAUSSU010000016">
    <property type="protein sequence ID" value="MDQ0116163.1"/>
    <property type="molecule type" value="Genomic_DNA"/>
</dbReference>
<dbReference type="InterPro" id="IPR036188">
    <property type="entry name" value="FAD/NAD-bd_sf"/>
</dbReference>
<dbReference type="PIRSF" id="PIRSF000332">
    <property type="entry name" value="FMO"/>
    <property type="match status" value="1"/>
</dbReference>
<dbReference type="RefSeq" id="WP_307208198.1">
    <property type="nucleotide sequence ID" value="NZ_JAUSSU010000016.1"/>
</dbReference>
<dbReference type="InterPro" id="IPR050982">
    <property type="entry name" value="Auxin_biosynth/cation_transpt"/>
</dbReference>
<evidence type="ECO:0000256" key="1">
    <source>
        <dbReference type="ARBA" id="ARBA00023002"/>
    </source>
</evidence>
<comment type="caution">
    <text evidence="2">The sequence shown here is derived from an EMBL/GenBank/DDBJ whole genome shotgun (WGS) entry which is preliminary data.</text>
</comment>
<organism evidence="2 3">
    <name type="scientific">Paenibacillus harenae</name>
    <dbReference type="NCBI Taxonomy" id="306543"/>
    <lineage>
        <taxon>Bacteria</taxon>
        <taxon>Bacillati</taxon>
        <taxon>Bacillota</taxon>
        <taxon>Bacilli</taxon>
        <taxon>Bacillales</taxon>
        <taxon>Paenibacillaceae</taxon>
        <taxon>Paenibacillus</taxon>
    </lineage>
</organism>
<dbReference type="PRINTS" id="PR00469">
    <property type="entry name" value="PNDRDTASEII"/>
</dbReference>
<sequence>MSELYDVIVIGAGQAGLAAGYHLKKNGLKFIILEANSEPTGSWSQYYDNLRLFSPAGYSSLPGMPFPMKSDAYPTRDEVITYLKSYAEHHRFPIRFNVRVERVERNVLFNVYTEGGEAYRAKNLICATGSFNRAFVPELEGSKLFKGNMIHSSEYRNPDSYRNQRVIVVGRGNSAVQIGAEISEVAAVTTLAVLQPVQLVPQRLLGKDVHFWMTIIGYDSFPFWRFGVNVGSPGGAIDVGGFKKMLKSGQLQQKNMFKRFYSEGVIWSDGTKEQIDSIIFATGFRPIMPYLHGVEGALDVRGYPIQKGGLSSTVLGLCYLGLSGQRSFASATIRGVGSDAKYVVKQLKRRGLG</sequence>
<protein>
    <submittedName>
        <fullName evidence="2">Flavoprotein involved in K+ transport</fullName>
    </submittedName>
</protein>
<dbReference type="Gene3D" id="3.50.50.60">
    <property type="entry name" value="FAD/NAD(P)-binding domain"/>
    <property type="match status" value="1"/>
</dbReference>
<dbReference type="Proteomes" id="UP001229346">
    <property type="component" value="Unassembled WGS sequence"/>
</dbReference>
<dbReference type="PANTHER" id="PTHR43539:SF78">
    <property type="entry name" value="FLAVIN-CONTAINING MONOOXYGENASE"/>
    <property type="match status" value="1"/>
</dbReference>
<dbReference type="PRINTS" id="PR00368">
    <property type="entry name" value="FADPNR"/>
</dbReference>
<dbReference type="PANTHER" id="PTHR43539">
    <property type="entry name" value="FLAVIN-BINDING MONOOXYGENASE-LIKE PROTEIN (AFU_ORTHOLOGUE AFUA_4G09220)"/>
    <property type="match status" value="1"/>
</dbReference>
<accession>A0ABT9U9A3</accession>
<keyword evidence="3" id="KW-1185">Reference proteome</keyword>
<gene>
    <name evidence="2" type="ORF">J2T15_005639</name>
</gene>
<evidence type="ECO:0000313" key="3">
    <source>
        <dbReference type="Proteomes" id="UP001229346"/>
    </source>
</evidence>
<reference evidence="2 3" key="1">
    <citation type="submission" date="2023-07" db="EMBL/GenBank/DDBJ databases">
        <title>Sorghum-associated microbial communities from plants grown in Nebraska, USA.</title>
        <authorList>
            <person name="Schachtman D."/>
        </authorList>
    </citation>
    <scope>NUCLEOTIDE SEQUENCE [LARGE SCALE GENOMIC DNA]</scope>
    <source>
        <strain evidence="2 3">CC482</strain>
    </source>
</reference>
<dbReference type="SUPFAM" id="SSF51905">
    <property type="entry name" value="FAD/NAD(P)-binding domain"/>
    <property type="match status" value="2"/>
</dbReference>
<dbReference type="Pfam" id="PF13738">
    <property type="entry name" value="Pyr_redox_3"/>
    <property type="match status" value="1"/>
</dbReference>